<dbReference type="InterPro" id="IPR027788">
    <property type="entry name" value="Alpha/beta-hydrolase_N_dom"/>
</dbReference>
<feature type="transmembrane region" description="Helical" evidence="1">
    <location>
        <begin position="38"/>
        <end position="62"/>
    </location>
</feature>
<sequence length="540" mass="59636">MSRFPVLKPYVLPFFPGLIALLFVWFSLTPSLLPRPALFQGVVTALAALLGYALGALLTWVFAGITFSTRFKRILLGICAAVSLVMIVLSYLWQQDLRDLIGIGRTNIGFIPIWILVAALLFGLVLILSRAVKRLMLSFGHFLNRYLPKRASALIGAFLSVWLVVGFTNGFIVDNVARYTNQIFSTLNEETYLDKEAPTLPELSGNPDSHSSWESLGEFGRKFVLNAPTTEQIADFTGEESVQPIRAYVGLGDLSPEEQAQLAVDELDNMGGFDRSVLNVAMSTGRGWLNENQVQALEYMWAGDTATVTIQYSYLPSWVSYLAAGHQAPEAATALFEAVYAHWNTLPEDERPRLVVSGESLGSFGSESVFNSAQDLANRTDGGLYVGPAGMNPNWQTFVENRDEDSPAFLPTYNQGSDIRFSADGSAWPGNKTWQPPRIGYLQHDNDPVTWFDASLTLSKPDWLRASQRGPHIPDQMIWIPGVTMIQVGIDQLYALDTPGQGHNFAQEPAVAWASILPPYGWTAEDTERLTTLLGQEITD</sequence>
<protein>
    <recommendedName>
        <fullName evidence="6">Alpha/beta-hydrolase catalytic domain-containing protein</fullName>
    </recommendedName>
</protein>
<keyword evidence="5" id="KW-1185">Reference proteome</keyword>
<feature type="transmembrane region" description="Helical" evidence="1">
    <location>
        <begin position="153"/>
        <end position="173"/>
    </location>
</feature>
<name>A0A2V1K682_9ACTO</name>
<feature type="transmembrane region" description="Helical" evidence="1">
    <location>
        <begin position="74"/>
        <end position="93"/>
    </location>
</feature>
<comment type="caution">
    <text evidence="4">The sequence shown here is derived from an EMBL/GenBank/DDBJ whole genome shotgun (WGS) entry which is preliminary data.</text>
</comment>
<dbReference type="Pfam" id="PF10081">
    <property type="entry name" value="Abhydrolase_9"/>
    <property type="match status" value="1"/>
</dbReference>
<proteinExistence type="predicted"/>
<reference evidence="5" key="1">
    <citation type="submission" date="2018-05" db="EMBL/GenBank/DDBJ databases">
        <authorList>
            <person name="Li Y."/>
        </authorList>
    </citation>
    <scope>NUCLEOTIDE SEQUENCE [LARGE SCALE GENOMIC DNA]</scope>
    <source>
        <strain evidence="5">sk1b4</strain>
    </source>
</reference>
<evidence type="ECO:0008006" key="6">
    <source>
        <dbReference type="Google" id="ProtNLM"/>
    </source>
</evidence>
<dbReference type="AlphaFoldDB" id="A0A2V1K682"/>
<dbReference type="Proteomes" id="UP000245283">
    <property type="component" value="Unassembled WGS sequence"/>
</dbReference>
<accession>A0A2V1K682</accession>
<feature type="domain" description="Alpha/beta-hydrolase catalytic" evidence="2">
    <location>
        <begin position="245"/>
        <end position="530"/>
    </location>
</feature>
<keyword evidence="1" id="KW-1133">Transmembrane helix</keyword>
<dbReference type="RefSeq" id="WP_109094398.1">
    <property type="nucleotide sequence ID" value="NZ_QETB01000006.1"/>
</dbReference>
<feature type="transmembrane region" description="Helical" evidence="1">
    <location>
        <begin position="113"/>
        <end position="132"/>
    </location>
</feature>
<keyword evidence="1" id="KW-0812">Transmembrane</keyword>
<organism evidence="4 5">
    <name type="scientific">Ancrocorticia populi</name>
    <dbReference type="NCBI Taxonomy" id="2175228"/>
    <lineage>
        <taxon>Bacteria</taxon>
        <taxon>Bacillati</taxon>
        <taxon>Actinomycetota</taxon>
        <taxon>Actinomycetes</taxon>
        <taxon>Actinomycetales</taxon>
        <taxon>Actinomycetaceae</taxon>
        <taxon>Ancrocorticia</taxon>
    </lineage>
</organism>
<dbReference type="Pfam" id="PF15420">
    <property type="entry name" value="Abhydrolase_9_N"/>
    <property type="match status" value="1"/>
</dbReference>
<evidence type="ECO:0000259" key="3">
    <source>
        <dbReference type="Pfam" id="PF15420"/>
    </source>
</evidence>
<evidence type="ECO:0000313" key="4">
    <source>
        <dbReference type="EMBL" id="PWF24502.1"/>
    </source>
</evidence>
<gene>
    <name evidence="4" type="ORF">DD236_10720</name>
</gene>
<dbReference type="EMBL" id="QETB01000006">
    <property type="protein sequence ID" value="PWF24502.1"/>
    <property type="molecule type" value="Genomic_DNA"/>
</dbReference>
<dbReference type="OrthoDB" id="4397445at2"/>
<evidence type="ECO:0000259" key="2">
    <source>
        <dbReference type="Pfam" id="PF10081"/>
    </source>
</evidence>
<keyword evidence="1" id="KW-0472">Membrane</keyword>
<evidence type="ECO:0000256" key="1">
    <source>
        <dbReference type="SAM" id="Phobius"/>
    </source>
</evidence>
<dbReference type="InterPro" id="IPR027787">
    <property type="entry name" value="Alpha/beta-hydrolase_catalytic"/>
</dbReference>
<feature type="transmembrane region" description="Helical" evidence="1">
    <location>
        <begin position="7"/>
        <end position="26"/>
    </location>
</feature>
<evidence type="ECO:0000313" key="5">
    <source>
        <dbReference type="Proteomes" id="UP000245283"/>
    </source>
</evidence>
<feature type="domain" description="Alpha/beta-hydrolase N-terminal" evidence="3">
    <location>
        <begin position="28"/>
        <end position="228"/>
    </location>
</feature>